<gene>
    <name evidence="1" type="ORF">SAMN02745178_02856</name>
</gene>
<dbReference type="EMBL" id="FUYF01000053">
    <property type="protein sequence ID" value="SKA98272.1"/>
    <property type="molecule type" value="Genomic_DNA"/>
</dbReference>
<dbReference type="RefSeq" id="WP_078785631.1">
    <property type="nucleotide sequence ID" value="NZ_CAKVQS010000018.1"/>
</dbReference>
<accession>A0A1T4Y8Y0</accession>
<proteinExistence type="predicted"/>
<reference evidence="1 2" key="1">
    <citation type="submission" date="2017-02" db="EMBL/GenBank/DDBJ databases">
        <authorList>
            <person name="Peterson S.W."/>
        </authorList>
    </citation>
    <scope>NUCLEOTIDE SEQUENCE [LARGE SCALE GENOMIC DNA]</scope>
    <source>
        <strain evidence="1 2">ATCC 27749</strain>
    </source>
</reference>
<dbReference type="STRING" id="745368.SAMN02745178_02856"/>
<dbReference type="AlphaFoldDB" id="A0A1T4Y8Y0"/>
<dbReference type="GeneID" id="93339268"/>
<dbReference type="InterPro" id="IPR053161">
    <property type="entry name" value="Ulvan_degrading_GH"/>
</dbReference>
<evidence type="ECO:0000313" key="1">
    <source>
        <dbReference type="EMBL" id="SKA98272.1"/>
    </source>
</evidence>
<sequence>MKFLDQLQNPPREFTAIPFWFLNGDLTDAELRRQLADFAAHGIYGVVLHPRMGLSPDITYLGERYFAHIRTAVQTAAALDMKIVLYDEGMYPSGSACGLVVKDHPELASEGVTLTQTVLPGDELLAQTENGALVVRKSGGTMRGLHWGEDDGEKNAPLTADILNPEAVHRFVQLTHEAYYREVKEYFGSTIIGFFTDEPSILGRNVSGMFPWTHGFAEIFRRAGGNAANLAALFDGRENDDTRLYHKLLLQREGEVYYGTLSRWCEAHGIGLMGHPHQSDDIEVEKYFAVPGQDLVLRWLAPEKDGLAGIDSTMGKCSADAARLMHRRRNANECFGACNKDDNPWQLSGGDIKWYTDWLAVRGVNLFIPHAFYYSICGKRKDERPPDVGPHSIWWVHYEAWSTYWRRLSWLMTDIDLHAEVAVLCRNRDLCPDTVRPLFERQIGFQYIPESYFPACTVEDGALCLHGHRYTAVLGDKALFPDAAHPEVSALEPDCRCDPPQPMLRCASFNKEGRACWLLVNEGNTPIKTRLTLPVDAPLCRCDLWNGQPCACPAEHTAKGACLPLELPARGSLLLFTCTTQETKILPLPPTYLSLPVPDFILVEEDAARAAKTYRAVLQVAAADIEAATPLLTLRGQEMAELTVNGQPAGVSFWQPHKFPLAGLLTPGENTLTLTLTGSPANRYGKHPVPYGLER</sequence>
<keyword evidence="2" id="KW-1185">Reference proteome</keyword>
<dbReference type="Proteomes" id="UP000190286">
    <property type="component" value="Unassembled WGS sequence"/>
</dbReference>
<name>A0A1T4Y8Y0_9FIRM</name>
<evidence type="ECO:0000313" key="2">
    <source>
        <dbReference type="Proteomes" id="UP000190286"/>
    </source>
</evidence>
<organism evidence="1 2">
    <name type="scientific">Gemmiger formicilis</name>
    <dbReference type="NCBI Taxonomy" id="745368"/>
    <lineage>
        <taxon>Bacteria</taxon>
        <taxon>Bacillati</taxon>
        <taxon>Bacillota</taxon>
        <taxon>Clostridia</taxon>
        <taxon>Eubacteriales</taxon>
        <taxon>Gemmiger</taxon>
    </lineage>
</organism>
<evidence type="ECO:0008006" key="3">
    <source>
        <dbReference type="Google" id="ProtNLM"/>
    </source>
</evidence>
<dbReference type="OrthoDB" id="9761519at2"/>
<dbReference type="PANTHER" id="PTHR36848">
    <property type="entry name" value="DNA-BINDING PROTEIN (PUTATIVE SECRETED PROTEIN)-RELATED"/>
    <property type="match status" value="1"/>
</dbReference>
<dbReference type="PANTHER" id="PTHR36848:SF2">
    <property type="entry name" value="SECRETED PROTEIN"/>
    <property type="match status" value="1"/>
</dbReference>
<protein>
    <recommendedName>
        <fullName evidence="3">Alpha-L-rhamnosidase</fullName>
    </recommendedName>
</protein>